<keyword evidence="9" id="KW-1185">Reference proteome</keyword>
<organism evidence="8 9">
    <name type="scientific">Fragariocoptes setiger</name>
    <dbReference type="NCBI Taxonomy" id="1670756"/>
    <lineage>
        <taxon>Eukaryota</taxon>
        <taxon>Metazoa</taxon>
        <taxon>Ecdysozoa</taxon>
        <taxon>Arthropoda</taxon>
        <taxon>Chelicerata</taxon>
        <taxon>Arachnida</taxon>
        <taxon>Acari</taxon>
        <taxon>Acariformes</taxon>
        <taxon>Trombidiformes</taxon>
        <taxon>Prostigmata</taxon>
        <taxon>Eupodina</taxon>
        <taxon>Eriophyoidea</taxon>
        <taxon>Phytoptidae</taxon>
        <taxon>Fragariocoptes</taxon>
    </lineage>
</organism>
<keyword evidence="5" id="KW-0539">Nucleus</keyword>
<comment type="similarity">
    <text evidence="2">Belongs to the PDCD4 family.</text>
</comment>
<dbReference type="PANTHER" id="PTHR12626">
    <property type="entry name" value="PROGRAMMED CELL DEATH 4"/>
    <property type="match status" value="1"/>
</dbReference>
<dbReference type="InterPro" id="IPR003891">
    <property type="entry name" value="Initiation_fac_eIF4g_MI"/>
</dbReference>
<feature type="compositionally biased region" description="Basic residues" evidence="6">
    <location>
        <begin position="78"/>
        <end position="93"/>
    </location>
</feature>
<evidence type="ECO:0000313" key="8">
    <source>
        <dbReference type="EMBL" id="KAG9511220.1"/>
    </source>
</evidence>
<dbReference type="InterPro" id="IPR016024">
    <property type="entry name" value="ARM-type_fold"/>
</dbReference>
<dbReference type="PROSITE" id="PS51366">
    <property type="entry name" value="MI"/>
    <property type="match status" value="1"/>
</dbReference>
<feature type="domain" description="MI" evidence="7">
    <location>
        <begin position="160"/>
        <end position="218"/>
    </location>
</feature>
<evidence type="ECO:0000256" key="5">
    <source>
        <dbReference type="ARBA" id="ARBA00023242"/>
    </source>
</evidence>
<evidence type="ECO:0000256" key="3">
    <source>
        <dbReference type="ARBA" id="ARBA00022490"/>
    </source>
</evidence>
<sequence length="218" mass="24436">MSAIDIATGSSKQHSSPSKLKAKRPTKRLQELRRSGGDTISSYNYRRPANGVRPDSVDVDSVYEDDTTDLMTRFTNNVRRHSHKNSHRPRGRYGRGLPKKNGAGGNFTWGLVGSEFAGQPHDDGSDPAIDNTDPLDPNYDSDSEDNCKLEAITPPMEEHEIENYVKPIIIEYFEHGDSDEVALLLEDVNLANNYHQILVITITLAMERKSSYREMASN</sequence>
<protein>
    <submittedName>
        <fullName evidence="8">Programmed cell death protein 4</fullName>
    </submittedName>
</protein>
<name>A0ABQ7SCS4_9ACAR</name>
<reference evidence="8 9" key="1">
    <citation type="submission" date="2020-10" db="EMBL/GenBank/DDBJ databases">
        <authorList>
            <person name="Klimov P.B."/>
            <person name="Dyachkov S.M."/>
            <person name="Chetverikov P.E."/>
        </authorList>
    </citation>
    <scope>NUCLEOTIDE SEQUENCE [LARGE SCALE GENOMIC DNA]</scope>
    <source>
        <strain evidence="8">BMOC 18-1129-001#AD2665</strain>
        <tissue evidence="8">Entire mites</tissue>
    </source>
</reference>
<dbReference type="EMBL" id="JAIFTH010000020">
    <property type="protein sequence ID" value="KAG9511220.1"/>
    <property type="molecule type" value="Genomic_DNA"/>
</dbReference>
<keyword evidence="4" id="KW-0677">Repeat</keyword>
<comment type="caution">
    <text evidence="8">The sequence shown here is derived from an EMBL/GenBank/DDBJ whole genome shotgun (WGS) entry which is preliminary data.</text>
</comment>
<evidence type="ECO:0000256" key="2">
    <source>
        <dbReference type="ARBA" id="ARBA00005497"/>
    </source>
</evidence>
<feature type="region of interest" description="Disordered" evidence="6">
    <location>
        <begin position="1"/>
        <end position="60"/>
    </location>
</feature>
<comment type="subcellular location">
    <subcellularLocation>
        <location evidence="1">Cytoplasm</location>
    </subcellularLocation>
</comment>
<accession>A0ABQ7SCS4</accession>
<gene>
    <name evidence="8" type="primary">PDCD4</name>
    <name evidence="8" type="ORF">GZH46_00211</name>
</gene>
<dbReference type="Proteomes" id="UP000825002">
    <property type="component" value="Unassembled WGS sequence"/>
</dbReference>
<dbReference type="PANTHER" id="PTHR12626:SF0">
    <property type="entry name" value="PROGRAMMED CELL DEATH PROTEIN 4"/>
    <property type="match status" value="1"/>
</dbReference>
<dbReference type="SUPFAM" id="SSF48371">
    <property type="entry name" value="ARM repeat"/>
    <property type="match status" value="1"/>
</dbReference>
<feature type="non-terminal residue" evidence="8">
    <location>
        <position position="218"/>
    </location>
</feature>
<evidence type="ECO:0000256" key="1">
    <source>
        <dbReference type="ARBA" id="ARBA00004496"/>
    </source>
</evidence>
<feature type="compositionally biased region" description="Polar residues" evidence="6">
    <location>
        <begin position="8"/>
        <end position="18"/>
    </location>
</feature>
<evidence type="ECO:0000256" key="6">
    <source>
        <dbReference type="SAM" id="MobiDB-lite"/>
    </source>
</evidence>
<proteinExistence type="inferred from homology"/>
<evidence type="ECO:0000259" key="7">
    <source>
        <dbReference type="PROSITE" id="PS51366"/>
    </source>
</evidence>
<feature type="region of interest" description="Disordered" evidence="6">
    <location>
        <begin position="76"/>
        <end position="144"/>
    </location>
</feature>
<keyword evidence="3" id="KW-0963">Cytoplasm</keyword>
<evidence type="ECO:0000313" key="9">
    <source>
        <dbReference type="Proteomes" id="UP000825002"/>
    </source>
</evidence>
<dbReference type="Pfam" id="PF02847">
    <property type="entry name" value="MA3"/>
    <property type="match status" value="1"/>
</dbReference>
<dbReference type="Gene3D" id="1.25.40.180">
    <property type="match status" value="1"/>
</dbReference>
<evidence type="ECO:0000256" key="4">
    <source>
        <dbReference type="ARBA" id="ARBA00022737"/>
    </source>
</evidence>
<dbReference type="InterPro" id="IPR039778">
    <property type="entry name" value="PDCD4"/>
</dbReference>